<evidence type="ECO:0000256" key="1">
    <source>
        <dbReference type="SAM" id="MobiDB-lite"/>
    </source>
</evidence>
<gene>
    <name evidence="2" type="ORF">VMCG_10797</name>
</gene>
<feature type="region of interest" description="Disordered" evidence="1">
    <location>
        <begin position="69"/>
        <end position="150"/>
    </location>
</feature>
<name>A0A423VA90_9PEZI</name>
<evidence type="ECO:0000313" key="3">
    <source>
        <dbReference type="Proteomes" id="UP000283895"/>
    </source>
</evidence>
<dbReference type="Gene3D" id="2.40.50.40">
    <property type="match status" value="1"/>
</dbReference>
<protein>
    <recommendedName>
        <fullName evidence="4">Chromo domain-containing protein</fullName>
    </recommendedName>
</protein>
<accession>A0A423VA90</accession>
<evidence type="ECO:0000313" key="2">
    <source>
        <dbReference type="EMBL" id="ROV87783.1"/>
    </source>
</evidence>
<sequence>MAKPTESVDRMTNADEQRVSTRMASTSPDPVEMLSAPPGIGHGSIEADNNYDMEAEFDNEHDVEVEADSDSHLMYDDFHNSKPGLSVASGAAAVEDGQATENIQHQGKTRSKGKGKVKGTSKPKLKATGKRKRGEEEEEEQQDTKEYKPTAIKAVRQAKDHAADYPSVQLLIEWEGYQDLTWHRLDDLQNDRLMLELLFANIPKAATGGKVTLPIADAQGKDEDEETTGTMPWPWE</sequence>
<keyword evidence="3" id="KW-1185">Reference proteome</keyword>
<reference evidence="2 3" key="1">
    <citation type="submission" date="2015-09" db="EMBL/GenBank/DDBJ databases">
        <title>Host preference determinants of Valsa canker pathogens revealed by comparative genomics.</title>
        <authorList>
            <person name="Yin Z."/>
            <person name="Huang L."/>
        </authorList>
    </citation>
    <scope>NUCLEOTIDE SEQUENCE [LARGE SCALE GENOMIC DNA]</scope>
    <source>
        <strain evidence="2 3">03-1</strain>
    </source>
</reference>
<dbReference type="EMBL" id="LKEA01000088">
    <property type="protein sequence ID" value="ROV87783.1"/>
    <property type="molecule type" value="Genomic_DNA"/>
</dbReference>
<feature type="compositionally biased region" description="Basic residues" evidence="1">
    <location>
        <begin position="107"/>
        <end position="132"/>
    </location>
</feature>
<feature type="region of interest" description="Disordered" evidence="1">
    <location>
        <begin position="1"/>
        <end position="47"/>
    </location>
</feature>
<feature type="compositionally biased region" description="Basic and acidic residues" evidence="1">
    <location>
        <begin position="1"/>
        <end position="19"/>
    </location>
</feature>
<dbReference type="AlphaFoldDB" id="A0A423VA90"/>
<feature type="compositionally biased region" description="Basic and acidic residues" evidence="1">
    <location>
        <begin position="69"/>
        <end position="80"/>
    </location>
</feature>
<organism evidence="2 3">
    <name type="scientific">Cytospora schulzeri</name>
    <dbReference type="NCBI Taxonomy" id="448051"/>
    <lineage>
        <taxon>Eukaryota</taxon>
        <taxon>Fungi</taxon>
        <taxon>Dikarya</taxon>
        <taxon>Ascomycota</taxon>
        <taxon>Pezizomycotina</taxon>
        <taxon>Sordariomycetes</taxon>
        <taxon>Sordariomycetidae</taxon>
        <taxon>Diaporthales</taxon>
        <taxon>Cytosporaceae</taxon>
        <taxon>Cytospora</taxon>
    </lineage>
</organism>
<comment type="caution">
    <text evidence="2">The sequence shown here is derived from an EMBL/GenBank/DDBJ whole genome shotgun (WGS) entry which is preliminary data.</text>
</comment>
<dbReference type="Proteomes" id="UP000283895">
    <property type="component" value="Unassembled WGS sequence"/>
</dbReference>
<evidence type="ECO:0008006" key="4">
    <source>
        <dbReference type="Google" id="ProtNLM"/>
    </source>
</evidence>
<proteinExistence type="predicted"/>